<dbReference type="EnsemblMetazoa" id="GPPI014895-RA">
    <property type="protein sequence ID" value="GPPI014895-PA"/>
    <property type="gene ID" value="GPPI014895"/>
</dbReference>
<reference evidence="2" key="1">
    <citation type="submission" date="2015-01" db="EMBL/GenBank/DDBJ databases">
        <authorList>
            <person name="Aksoy S."/>
            <person name="Warren W."/>
            <person name="Wilson R.K."/>
        </authorList>
    </citation>
    <scope>NUCLEOTIDE SEQUENCE [LARGE SCALE GENOMIC DNA]</scope>
    <source>
        <strain evidence="2">IAEA</strain>
    </source>
</reference>
<evidence type="ECO:0000313" key="2">
    <source>
        <dbReference type="Proteomes" id="UP000092460"/>
    </source>
</evidence>
<sequence length="112" mass="12000">MAVHGSFVEQHVGEESLFCSICFSSDSNDSRKSFIGFILSTRTPKKFLLEAFENDFNVVKISFKVLEISADGCSMDGGKVVAAVTDVTAGVDVFSVGVNVVWLLSTSVVLPS</sequence>
<name>A0A1B0B0L9_9MUSC</name>
<dbReference type="Proteomes" id="UP000092460">
    <property type="component" value="Unassembled WGS sequence"/>
</dbReference>
<dbReference type="VEuPathDB" id="VectorBase:GPPI014895"/>
<dbReference type="AlphaFoldDB" id="A0A1B0B0L9"/>
<evidence type="ECO:0000313" key="1">
    <source>
        <dbReference type="EnsemblMetazoa" id="GPPI014895-PA"/>
    </source>
</evidence>
<proteinExistence type="predicted"/>
<keyword evidence="2" id="KW-1185">Reference proteome</keyword>
<protein>
    <submittedName>
        <fullName evidence="1">Uncharacterized protein</fullName>
    </submittedName>
</protein>
<accession>A0A1B0B0L9</accession>
<dbReference type="EMBL" id="JXJN01006780">
    <property type="status" value="NOT_ANNOTATED_CDS"/>
    <property type="molecule type" value="Genomic_DNA"/>
</dbReference>
<reference evidence="1" key="2">
    <citation type="submission" date="2020-05" db="UniProtKB">
        <authorList>
            <consortium name="EnsemblMetazoa"/>
        </authorList>
    </citation>
    <scope>IDENTIFICATION</scope>
    <source>
        <strain evidence="1">IAEA</strain>
    </source>
</reference>
<organism evidence="1 2">
    <name type="scientific">Glossina palpalis gambiensis</name>
    <dbReference type="NCBI Taxonomy" id="67801"/>
    <lineage>
        <taxon>Eukaryota</taxon>
        <taxon>Metazoa</taxon>
        <taxon>Ecdysozoa</taxon>
        <taxon>Arthropoda</taxon>
        <taxon>Hexapoda</taxon>
        <taxon>Insecta</taxon>
        <taxon>Pterygota</taxon>
        <taxon>Neoptera</taxon>
        <taxon>Endopterygota</taxon>
        <taxon>Diptera</taxon>
        <taxon>Brachycera</taxon>
        <taxon>Muscomorpha</taxon>
        <taxon>Hippoboscoidea</taxon>
        <taxon>Glossinidae</taxon>
        <taxon>Glossina</taxon>
    </lineage>
</organism>